<feature type="compositionally biased region" description="Low complexity" evidence="4">
    <location>
        <begin position="703"/>
        <end position="731"/>
    </location>
</feature>
<dbReference type="Pfam" id="PF00400">
    <property type="entry name" value="WD40"/>
    <property type="match status" value="4"/>
</dbReference>
<feature type="repeat" description="WD" evidence="3">
    <location>
        <begin position="224"/>
        <end position="265"/>
    </location>
</feature>
<comment type="caution">
    <text evidence="5">The sequence shown here is derived from an EMBL/GenBank/DDBJ whole genome shotgun (WGS) entry which is preliminary data.</text>
</comment>
<dbReference type="CDD" id="cd00200">
    <property type="entry name" value="WD40"/>
    <property type="match status" value="1"/>
</dbReference>
<dbReference type="Pfam" id="PF11816">
    <property type="entry name" value="DUF3337"/>
    <property type="match status" value="1"/>
</dbReference>
<evidence type="ECO:0000256" key="1">
    <source>
        <dbReference type="ARBA" id="ARBA00022574"/>
    </source>
</evidence>
<feature type="repeat" description="WD" evidence="3">
    <location>
        <begin position="182"/>
        <end position="223"/>
    </location>
</feature>
<accession>A0A9W8DPL6</accession>
<feature type="compositionally biased region" description="Low complexity" evidence="4">
    <location>
        <begin position="971"/>
        <end position="980"/>
    </location>
</feature>
<dbReference type="GO" id="GO:0043130">
    <property type="term" value="F:ubiquitin binding"/>
    <property type="evidence" value="ECO:0007669"/>
    <property type="project" value="TreeGrafter"/>
</dbReference>
<dbReference type="SMART" id="SM00320">
    <property type="entry name" value="WD40"/>
    <property type="match status" value="7"/>
</dbReference>
<keyword evidence="2" id="KW-0677">Repeat</keyword>
<proteinExistence type="predicted"/>
<feature type="region of interest" description="Disordered" evidence="4">
    <location>
        <begin position="835"/>
        <end position="1005"/>
    </location>
</feature>
<protein>
    <submittedName>
        <fullName evidence="5">Uncharacterized protein</fullName>
    </submittedName>
</protein>
<dbReference type="Gene3D" id="2.130.10.10">
    <property type="entry name" value="YVTN repeat-like/Quinoprotein amine dehydrogenase"/>
    <property type="match status" value="1"/>
</dbReference>
<feature type="compositionally biased region" description="Low complexity" evidence="4">
    <location>
        <begin position="892"/>
        <end position="907"/>
    </location>
</feature>
<feature type="region of interest" description="Disordered" evidence="4">
    <location>
        <begin position="703"/>
        <end position="820"/>
    </location>
</feature>
<dbReference type="InterPro" id="IPR015943">
    <property type="entry name" value="WD40/YVTN_repeat-like_dom_sf"/>
</dbReference>
<dbReference type="SUPFAM" id="SSF50978">
    <property type="entry name" value="WD40 repeat-like"/>
    <property type="match status" value="1"/>
</dbReference>
<dbReference type="PROSITE" id="PS50082">
    <property type="entry name" value="WD_REPEATS_2"/>
    <property type="match status" value="3"/>
</dbReference>
<dbReference type="PANTHER" id="PTHR19862">
    <property type="entry name" value="WD REPEAT-CONTAINING PROTEIN 48"/>
    <property type="match status" value="1"/>
</dbReference>
<dbReference type="GO" id="GO:0000724">
    <property type="term" value="P:double-strand break repair via homologous recombination"/>
    <property type="evidence" value="ECO:0007669"/>
    <property type="project" value="TreeGrafter"/>
</dbReference>
<reference evidence="5" key="1">
    <citation type="submission" date="2022-07" db="EMBL/GenBank/DDBJ databases">
        <title>Phylogenomic reconstructions and comparative analyses of Kickxellomycotina fungi.</title>
        <authorList>
            <person name="Reynolds N.K."/>
            <person name="Stajich J.E."/>
            <person name="Barry K."/>
            <person name="Grigoriev I.V."/>
            <person name="Crous P."/>
            <person name="Smith M.E."/>
        </authorList>
    </citation>
    <scope>NUCLEOTIDE SEQUENCE</scope>
    <source>
        <strain evidence="5">RSA 861</strain>
    </source>
</reference>
<organism evidence="5 6">
    <name type="scientific">Tieghemiomyces parasiticus</name>
    <dbReference type="NCBI Taxonomy" id="78921"/>
    <lineage>
        <taxon>Eukaryota</taxon>
        <taxon>Fungi</taxon>
        <taxon>Fungi incertae sedis</taxon>
        <taxon>Zoopagomycota</taxon>
        <taxon>Kickxellomycotina</taxon>
        <taxon>Dimargaritomycetes</taxon>
        <taxon>Dimargaritales</taxon>
        <taxon>Dimargaritaceae</taxon>
        <taxon>Tieghemiomyces</taxon>
    </lineage>
</organism>
<feature type="repeat" description="WD" evidence="3">
    <location>
        <begin position="139"/>
        <end position="171"/>
    </location>
</feature>
<evidence type="ECO:0000256" key="4">
    <source>
        <dbReference type="SAM" id="MobiDB-lite"/>
    </source>
</evidence>
<evidence type="ECO:0000313" key="5">
    <source>
        <dbReference type="EMBL" id="KAJ1917471.1"/>
    </source>
</evidence>
<evidence type="ECO:0000256" key="2">
    <source>
        <dbReference type="ARBA" id="ARBA00022737"/>
    </source>
</evidence>
<dbReference type="InterPro" id="IPR001680">
    <property type="entry name" value="WD40_rpt"/>
</dbReference>
<feature type="region of interest" description="Disordered" evidence="4">
    <location>
        <begin position="399"/>
        <end position="428"/>
    </location>
</feature>
<dbReference type="PROSITE" id="PS50294">
    <property type="entry name" value="WD_REPEATS_REGION"/>
    <property type="match status" value="2"/>
</dbReference>
<dbReference type="Proteomes" id="UP001150569">
    <property type="component" value="Unassembled WGS sequence"/>
</dbReference>
<dbReference type="EMBL" id="JANBPT010000541">
    <property type="protein sequence ID" value="KAJ1917471.1"/>
    <property type="molecule type" value="Genomic_DNA"/>
</dbReference>
<dbReference type="InterPro" id="IPR036322">
    <property type="entry name" value="WD40_repeat_dom_sf"/>
</dbReference>
<dbReference type="OrthoDB" id="2421129at2759"/>
<dbReference type="InterPro" id="IPR051246">
    <property type="entry name" value="WDR48"/>
</dbReference>
<sequence length="1282" mass="136907">MAAGRAPSKRTVTYVIGLPSARSTPAHLLGVNALALDPHAACLPPSDLPPAQVGPSRGALYSAGRDGMTLAWDLDFAALPAPPGETTPTPRFRAASQHHADWVNALALCAGGSAHRTVKLWRLPDRGKFAESSPPVVTLGCHADYVKALAYADQAGWLASGGLDRQIHLWDPASPRSAPLLSLTDAASVYTLSCTPSGNLLASGSPEKLVRIWDPRANRCVTKLTGHTDNIRTVCVSPDGELVLSGSSDTTIKLWSLTAGRCISTYTYHADSVWCLYSDHPRFNYFYSGGKDGLIAKTMTNGVRMAVPAAPRPGAPMPLGPPAIQPPTECESVALAREPCGIVSLVAVGQSHVWTATTAADVSCWRDIRNDQPQGLADPTGAPTTCPPASLAAQLLDTAPAPAPSSTVPFPHLDDTPPSPVPPAAYLGDRWVSDTPEPAPVYPHGSSDLHAYTLNGEPVGSLTEDGTDPNLDSGNLAVVRAHPDAVIEGNHGLVRCTVLNDKFHVIALDTAGDVSLWDLMRCRRVRSLGPLTQFVPPTGRSVRFDSEPPRSVLNEAWERCVEQLNTDDVLQAWCVVDTKIGALSVHLDIGRCFDTEQYADLLLAAPLDEVDDDAVGRSPAERTLNRIHGPTILDSGRSDLPMDQRMNVGRWVLRYLFEGYTDTRLTLGGVNEALQRPFTARPPLGAAVARPFPSLAPVTIPSTTSAAPLPSSDEASEAEGSVSSLSSATSSPRARPTEDTVPPTLPAPTALPKFPASRALSINRPKSSSLSKVLTDPPPTGTDPTTSTPVPPSDEPVRPSPRLTPGVRPGPPTESPTADVQRKLQQFMRVPGETFETLSASSVPSRLHNARVPTSEPDPGSPLPAPASPGAASPSRFMDKLKNLSVRRRRTTSSATTATYPLPSIDDMPPPPAIDLATQLGSSVSVLPTAEPDGETGETLAVSPLPSTTPPPNPAGTVPVPTTDPSPPSSSIPSTAAPEPVFSSAPQQAARSPGPASPGSQPLVPVHIPPQRFNIDRSVLYPYNECPPLLIPPDTTLLIFEESADSSASFPLYRGSVGTFLRIKRVVTDAKYQASRRVVAATTPAPVEDGRTLPTSPALDIQVPVRTLRSLEYFESVAPSWLLDFLLCNHAPLKEPVKLSFLMRPRSHHAVRYAGDPTKPAPRHQGSIRLVANRLLRVRKVLAYAVEKLEILPPPAAQLWTLQEQDRRRRGIKTLHRPGQLGPDPPLPREIPPEVWLEVLCGDQILPVTATLGTVKRHVWKSSQDIVFEYRYKPVADPDTTS</sequence>
<evidence type="ECO:0000313" key="6">
    <source>
        <dbReference type="Proteomes" id="UP001150569"/>
    </source>
</evidence>
<name>A0A9W8DPL6_9FUNG</name>
<dbReference type="PANTHER" id="PTHR19862:SF14">
    <property type="entry name" value="WD REPEAT-CONTAINING PROTEIN 48"/>
    <property type="match status" value="1"/>
</dbReference>
<evidence type="ECO:0000256" key="3">
    <source>
        <dbReference type="PROSITE-ProRule" id="PRU00221"/>
    </source>
</evidence>
<gene>
    <name evidence="5" type="ORF">IWQ60_007777</name>
</gene>
<keyword evidence="6" id="KW-1185">Reference proteome</keyword>
<keyword evidence="1 3" id="KW-0853">WD repeat</keyword>
<dbReference type="InterPro" id="IPR021772">
    <property type="entry name" value="WDR48/Bun107"/>
</dbReference>